<dbReference type="InterPro" id="IPR006056">
    <property type="entry name" value="RidA"/>
</dbReference>
<dbReference type="NCBIfam" id="TIGR00004">
    <property type="entry name" value="Rid family detoxifying hydrolase"/>
    <property type="match status" value="1"/>
</dbReference>
<organism evidence="2 3">
    <name type="scientific">Hydrogenimonas cancrithermarum</name>
    <dbReference type="NCBI Taxonomy" id="2993563"/>
    <lineage>
        <taxon>Bacteria</taxon>
        <taxon>Pseudomonadati</taxon>
        <taxon>Campylobacterota</taxon>
        <taxon>Epsilonproteobacteria</taxon>
        <taxon>Campylobacterales</taxon>
        <taxon>Hydrogenimonadaceae</taxon>
        <taxon>Hydrogenimonas</taxon>
    </lineage>
</organism>
<dbReference type="Pfam" id="PF01042">
    <property type="entry name" value="Ribonuc_L-PSP"/>
    <property type="match status" value="1"/>
</dbReference>
<comment type="similarity">
    <text evidence="1">Belongs to the RutC family.</text>
</comment>
<dbReference type="EMBL" id="AP027370">
    <property type="protein sequence ID" value="BDY12410.1"/>
    <property type="molecule type" value="Genomic_DNA"/>
</dbReference>
<evidence type="ECO:0000313" key="2">
    <source>
        <dbReference type="EMBL" id="BDY12410.1"/>
    </source>
</evidence>
<gene>
    <name evidence="2" type="ORF">HCR_07220</name>
</gene>
<evidence type="ECO:0000313" key="3">
    <source>
        <dbReference type="Proteomes" id="UP001321445"/>
    </source>
</evidence>
<reference evidence="2 3" key="1">
    <citation type="submission" date="2023-03" db="EMBL/GenBank/DDBJ databases">
        <title>Description of Hydrogenimonas sp. ISO32.</title>
        <authorList>
            <person name="Mino S."/>
            <person name="Fukazawa S."/>
            <person name="Sawabe T."/>
        </authorList>
    </citation>
    <scope>NUCLEOTIDE SEQUENCE [LARGE SCALE GENOMIC DNA]</scope>
    <source>
        <strain evidence="2 3">ISO32</strain>
    </source>
</reference>
<dbReference type="CDD" id="cd00448">
    <property type="entry name" value="YjgF_YER057c_UK114_family"/>
    <property type="match status" value="1"/>
</dbReference>
<protein>
    <submittedName>
        <fullName evidence="2">Endoribonuclease L-PSP</fullName>
    </submittedName>
</protein>
<sequence>MNMMKTIQTGDAPQAIGPYSQAMKVGDFVFTSGQIALTPNGVMVQNDIELQTAQVMKNLKAVLEAAGSSLQNVVKTTIFLADMDDFAAVNTVYEKWFDAHKPARSTVAVKTLPKNALVEIECIALVEAPIPD</sequence>
<dbReference type="InterPro" id="IPR019897">
    <property type="entry name" value="RidA_CS"/>
</dbReference>
<dbReference type="SUPFAM" id="SSF55298">
    <property type="entry name" value="YjgF-like"/>
    <property type="match status" value="1"/>
</dbReference>
<accession>A0ABN6WTH7</accession>
<dbReference type="PROSITE" id="PS01094">
    <property type="entry name" value="UPF0076"/>
    <property type="match status" value="1"/>
</dbReference>
<keyword evidence="3" id="KW-1185">Reference proteome</keyword>
<dbReference type="PANTHER" id="PTHR11803:SF39">
    <property type="entry name" value="2-IMINOBUTANOATE_2-IMINOPROPANOATE DEAMINASE"/>
    <property type="match status" value="1"/>
</dbReference>
<dbReference type="InterPro" id="IPR035959">
    <property type="entry name" value="RutC-like_sf"/>
</dbReference>
<proteinExistence type="inferred from homology"/>
<evidence type="ECO:0000256" key="1">
    <source>
        <dbReference type="ARBA" id="ARBA00010552"/>
    </source>
</evidence>
<dbReference type="PANTHER" id="PTHR11803">
    <property type="entry name" value="2-IMINOBUTANOATE/2-IMINOPROPANOATE DEAMINASE RIDA"/>
    <property type="match status" value="1"/>
</dbReference>
<dbReference type="Proteomes" id="UP001321445">
    <property type="component" value="Chromosome"/>
</dbReference>
<name>A0ABN6WTH7_9BACT</name>
<dbReference type="Gene3D" id="3.30.1330.40">
    <property type="entry name" value="RutC-like"/>
    <property type="match status" value="1"/>
</dbReference>
<dbReference type="InterPro" id="IPR006175">
    <property type="entry name" value="YjgF/YER057c/UK114"/>
</dbReference>